<dbReference type="InterPro" id="IPR009006">
    <property type="entry name" value="Ala_racemase/Decarboxylase_C"/>
</dbReference>
<dbReference type="Proteomes" id="UP000193435">
    <property type="component" value="Unassembled WGS sequence"/>
</dbReference>
<evidence type="ECO:0000256" key="2">
    <source>
        <dbReference type="ARBA" id="ARBA00001933"/>
    </source>
</evidence>
<reference evidence="9 10" key="1">
    <citation type="submission" date="2017-04" db="EMBL/GenBank/DDBJ databases">
        <authorList>
            <person name="Afonso C.L."/>
            <person name="Miller P.J."/>
            <person name="Scott M.A."/>
            <person name="Spackman E."/>
            <person name="Goraichik I."/>
            <person name="Dimitrov K.M."/>
            <person name="Suarez D.L."/>
            <person name="Swayne D.E."/>
        </authorList>
    </citation>
    <scope>NUCLEOTIDE SEQUENCE [LARGE SCALE GENOMIC DNA]</scope>
    <source>
        <strain evidence="9 10">LMG26642</strain>
    </source>
</reference>
<gene>
    <name evidence="9" type="ORF">SAMN04488700_0461</name>
</gene>
<keyword evidence="3 5" id="KW-0663">Pyridoxal phosphate</keyword>
<sequence>MAIGVHRKTIAYIDKKAISTNVQQEIKRLDENVVLYAVVKANGYGHGAVEVAAAAKEGGASGFCVAILDEALELRKAGFTEPILIMGLVDATYADLIALNKLSVAVSSLDWLERANKIVKNNGCEEKLLVHIALDTGMGRIGIRIPEELQEVEQWINKSETTYFEGVFTHFATADSPDQEQFIEQAEKFNTLIASLHRKPPFIHVANSATALWHQSCSSNMIRFGIAMYGLNPSGGILKEPYKLVPAMRISSEVNYVKQMKLGDTVGYGATYSAKEGEWVGTVPIGYADGWRRDLQGQDVLVDGKRCEIIGRICMDQCMIRLPYEVEEGTEVILVGESENEKITLQDIANHLGTIHYEIACGLATRVPRIYI</sequence>
<dbReference type="UniPathway" id="UPA00042">
    <property type="reaction ID" value="UER00497"/>
</dbReference>
<feature type="active site" description="Proton acceptor; specific for D-alanine" evidence="5">
    <location>
        <position position="40"/>
    </location>
</feature>
<comment type="cofactor">
    <cofactor evidence="2 5 6">
        <name>pyridoxal 5'-phosphate</name>
        <dbReference type="ChEBI" id="CHEBI:597326"/>
    </cofactor>
</comment>
<evidence type="ECO:0000256" key="5">
    <source>
        <dbReference type="HAMAP-Rule" id="MF_01201"/>
    </source>
</evidence>
<dbReference type="GO" id="GO:0030632">
    <property type="term" value="P:D-alanine biosynthetic process"/>
    <property type="evidence" value="ECO:0007669"/>
    <property type="project" value="UniProtKB-UniRule"/>
</dbReference>
<dbReference type="RefSeq" id="WP_085558781.1">
    <property type="nucleotide sequence ID" value="NZ_FOAH01000028.1"/>
</dbReference>
<dbReference type="InterPro" id="IPR011079">
    <property type="entry name" value="Ala_racemase_C"/>
</dbReference>
<feature type="modified residue" description="N6-(pyridoxal phosphate)lysine" evidence="5 6">
    <location>
        <position position="40"/>
    </location>
</feature>
<dbReference type="OrthoDB" id="9813814at2"/>
<keyword evidence="10" id="KW-1185">Reference proteome</keyword>
<dbReference type="FunFam" id="2.40.37.10:FF:000006">
    <property type="entry name" value="Alanine racemase"/>
    <property type="match status" value="1"/>
</dbReference>
<name>A0A1X7MQI0_9LACT</name>
<evidence type="ECO:0000256" key="6">
    <source>
        <dbReference type="PIRSR" id="PIRSR600821-50"/>
    </source>
</evidence>
<dbReference type="Gene3D" id="2.40.37.10">
    <property type="entry name" value="Lyase, Ornithine Decarboxylase, Chain A, domain 1"/>
    <property type="match status" value="1"/>
</dbReference>
<dbReference type="EMBL" id="FXBJ01000002">
    <property type="protein sequence ID" value="SMH27099.1"/>
    <property type="molecule type" value="Genomic_DNA"/>
</dbReference>
<feature type="active site" description="Proton acceptor; specific for L-alanine" evidence="5">
    <location>
        <position position="268"/>
    </location>
</feature>
<feature type="binding site" evidence="5 7">
    <location>
        <position position="140"/>
    </location>
    <ligand>
        <name>substrate</name>
    </ligand>
</feature>
<dbReference type="AlphaFoldDB" id="A0A1X7MQI0"/>
<dbReference type="EC" id="5.1.1.1" evidence="5"/>
<protein>
    <recommendedName>
        <fullName evidence="5">Alanine racemase</fullName>
        <ecNumber evidence="5">5.1.1.1</ecNumber>
    </recommendedName>
</protein>
<comment type="pathway">
    <text evidence="5">Amino-acid biosynthesis; D-alanine biosynthesis; D-alanine from L-alanine: step 1/1.</text>
</comment>
<comment type="function">
    <text evidence="5">Catalyzes the interconversion of L-alanine and D-alanine. May also act on other amino acids.</text>
</comment>
<evidence type="ECO:0000259" key="8">
    <source>
        <dbReference type="SMART" id="SM01005"/>
    </source>
</evidence>
<dbReference type="CDD" id="cd00430">
    <property type="entry name" value="PLPDE_III_AR"/>
    <property type="match status" value="1"/>
</dbReference>
<dbReference type="STRING" id="1073423.SAMN04488700_0461"/>
<dbReference type="InterPro" id="IPR001608">
    <property type="entry name" value="Ala_racemase_N"/>
</dbReference>
<dbReference type="Gene3D" id="3.20.20.10">
    <property type="entry name" value="Alanine racemase"/>
    <property type="match status" value="1"/>
</dbReference>
<dbReference type="PRINTS" id="PR00992">
    <property type="entry name" value="ALARACEMASE"/>
</dbReference>
<dbReference type="PANTHER" id="PTHR30511">
    <property type="entry name" value="ALANINE RACEMASE"/>
    <property type="match status" value="1"/>
</dbReference>
<feature type="domain" description="Alanine racemase C-terminal" evidence="8">
    <location>
        <begin position="247"/>
        <end position="372"/>
    </location>
</feature>
<dbReference type="InterPro" id="IPR029066">
    <property type="entry name" value="PLP-binding_barrel"/>
</dbReference>
<evidence type="ECO:0000256" key="1">
    <source>
        <dbReference type="ARBA" id="ARBA00000316"/>
    </source>
</evidence>
<evidence type="ECO:0000256" key="4">
    <source>
        <dbReference type="ARBA" id="ARBA00023235"/>
    </source>
</evidence>
<comment type="catalytic activity">
    <reaction evidence="1 5">
        <text>L-alanine = D-alanine</text>
        <dbReference type="Rhea" id="RHEA:20249"/>
        <dbReference type="ChEBI" id="CHEBI:57416"/>
        <dbReference type="ChEBI" id="CHEBI:57972"/>
        <dbReference type="EC" id="5.1.1.1"/>
    </reaction>
</comment>
<dbReference type="PANTHER" id="PTHR30511:SF0">
    <property type="entry name" value="ALANINE RACEMASE, CATABOLIC-RELATED"/>
    <property type="match status" value="1"/>
</dbReference>
<proteinExistence type="inferred from homology"/>
<feature type="binding site" evidence="5 7">
    <location>
        <position position="315"/>
    </location>
    <ligand>
        <name>substrate</name>
    </ligand>
</feature>
<evidence type="ECO:0000313" key="10">
    <source>
        <dbReference type="Proteomes" id="UP000193435"/>
    </source>
</evidence>
<dbReference type="FunFam" id="3.20.20.10:FF:000002">
    <property type="entry name" value="Alanine racemase"/>
    <property type="match status" value="1"/>
</dbReference>
<dbReference type="InterPro" id="IPR000821">
    <property type="entry name" value="Ala_racemase"/>
</dbReference>
<dbReference type="NCBIfam" id="TIGR00492">
    <property type="entry name" value="alr"/>
    <property type="match status" value="1"/>
</dbReference>
<comment type="similarity">
    <text evidence="5">Belongs to the alanine racemase family.</text>
</comment>
<dbReference type="Pfam" id="PF00842">
    <property type="entry name" value="Ala_racemase_C"/>
    <property type="match status" value="1"/>
</dbReference>
<organism evidence="9 10">
    <name type="scientific">Carnobacterium iners</name>
    <dbReference type="NCBI Taxonomy" id="1073423"/>
    <lineage>
        <taxon>Bacteria</taxon>
        <taxon>Bacillati</taxon>
        <taxon>Bacillota</taxon>
        <taxon>Bacilli</taxon>
        <taxon>Lactobacillales</taxon>
        <taxon>Carnobacteriaceae</taxon>
        <taxon>Carnobacterium</taxon>
    </lineage>
</organism>
<dbReference type="InterPro" id="IPR020622">
    <property type="entry name" value="Ala_racemase_pyridoxalP-BS"/>
</dbReference>
<dbReference type="GO" id="GO:0030170">
    <property type="term" value="F:pyridoxal phosphate binding"/>
    <property type="evidence" value="ECO:0007669"/>
    <property type="project" value="UniProtKB-UniRule"/>
</dbReference>
<dbReference type="GO" id="GO:0005829">
    <property type="term" value="C:cytosol"/>
    <property type="evidence" value="ECO:0007669"/>
    <property type="project" value="TreeGrafter"/>
</dbReference>
<evidence type="ECO:0000256" key="3">
    <source>
        <dbReference type="ARBA" id="ARBA00022898"/>
    </source>
</evidence>
<dbReference type="Pfam" id="PF01168">
    <property type="entry name" value="Ala_racemase_N"/>
    <property type="match status" value="1"/>
</dbReference>
<dbReference type="SUPFAM" id="SSF51419">
    <property type="entry name" value="PLP-binding barrel"/>
    <property type="match status" value="1"/>
</dbReference>
<dbReference type="SUPFAM" id="SSF50621">
    <property type="entry name" value="Alanine racemase C-terminal domain-like"/>
    <property type="match status" value="1"/>
</dbReference>
<dbReference type="HAMAP" id="MF_01201">
    <property type="entry name" value="Ala_racemase"/>
    <property type="match status" value="1"/>
</dbReference>
<keyword evidence="4 5" id="KW-0413">Isomerase</keyword>
<evidence type="ECO:0000313" key="9">
    <source>
        <dbReference type="EMBL" id="SMH27099.1"/>
    </source>
</evidence>
<dbReference type="SMART" id="SM01005">
    <property type="entry name" value="Ala_racemase_C"/>
    <property type="match status" value="1"/>
</dbReference>
<accession>A0A1X7MQI0</accession>
<evidence type="ECO:0000256" key="7">
    <source>
        <dbReference type="PIRSR" id="PIRSR600821-52"/>
    </source>
</evidence>
<dbReference type="GO" id="GO:0009252">
    <property type="term" value="P:peptidoglycan biosynthetic process"/>
    <property type="evidence" value="ECO:0007669"/>
    <property type="project" value="TreeGrafter"/>
</dbReference>
<dbReference type="GO" id="GO:0008784">
    <property type="term" value="F:alanine racemase activity"/>
    <property type="evidence" value="ECO:0007669"/>
    <property type="project" value="UniProtKB-UniRule"/>
</dbReference>
<dbReference type="PROSITE" id="PS00395">
    <property type="entry name" value="ALANINE_RACEMASE"/>
    <property type="match status" value="1"/>
</dbReference>